<dbReference type="Gene3D" id="4.10.280.10">
    <property type="entry name" value="Helix-loop-helix DNA-binding domain"/>
    <property type="match status" value="1"/>
</dbReference>
<feature type="region of interest" description="Disordered" evidence="6">
    <location>
        <begin position="408"/>
        <end position="429"/>
    </location>
</feature>
<evidence type="ECO:0000256" key="1">
    <source>
        <dbReference type="ARBA" id="ARBA00004123"/>
    </source>
</evidence>
<dbReference type="EMBL" id="KN822946">
    <property type="protein sequence ID" value="KIO33736.1"/>
    <property type="molecule type" value="Genomic_DNA"/>
</dbReference>
<feature type="compositionally biased region" description="Low complexity" evidence="6">
    <location>
        <begin position="143"/>
        <end position="154"/>
    </location>
</feature>
<feature type="compositionally biased region" description="Polar residues" evidence="6">
    <location>
        <begin position="155"/>
        <end position="165"/>
    </location>
</feature>
<feature type="compositionally biased region" description="Polar residues" evidence="6">
    <location>
        <begin position="213"/>
        <end position="225"/>
    </location>
</feature>
<feature type="compositionally biased region" description="Polar residues" evidence="6">
    <location>
        <begin position="179"/>
        <end position="189"/>
    </location>
</feature>
<feature type="compositionally biased region" description="Low complexity" evidence="6">
    <location>
        <begin position="505"/>
        <end position="517"/>
    </location>
</feature>
<dbReference type="Pfam" id="PF00010">
    <property type="entry name" value="HLH"/>
    <property type="match status" value="1"/>
</dbReference>
<dbReference type="Proteomes" id="UP000054248">
    <property type="component" value="Unassembled WGS sequence"/>
</dbReference>
<dbReference type="CDD" id="cd11387">
    <property type="entry name" value="bHLHzip_USF_MITF"/>
    <property type="match status" value="1"/>
</dbReference>
<dbReference type="PANTHER" id="PTHR45776">
    <property type="entry name" value="MIP04163P"/>
    <property type="match status" value="1"/>
</dbReference>
<keyword evidence="9" id="KW-1185">Reference proteome</keyword>
<accession>A0A0C3QVQ6</accession>
<feature type="compositionally biased region" description="Polar residues" evidence="6">
    <location>
        <begin position="408"/>
        <end position="417"/>
    </location>
</feature>
<dbReference type="AlphaFoldDB" id="A0A0C3QVQ6"/>
<dbReference type="SMART" id="SM00353">
    <property type="entry name" value="HLH"/>
    <property type="match status" value="1"/>
</dbReference>
<reference evidence="8 9" key="1">
    <citation type="submission" date="2014-04" db="EMBL/GenBank/DDBJ databases">
        <authorList>
            <consortium name="DOE Joint Genome Institute"/>
            <person name="Kuo A."/>
            <person name="Girlanda M."/>
            <person name="Perotto S."/>
            <person name="Kohler A."/>
            <person name="Nagy L.G."/>
            <person name="Floudas D."/>
            <person name="Copeland A."/>
            <person name="Barry K.W."/>
            <person name="Cichocki N."/>
            <person name="Veneault-Fourrey C."/>
            <person name="LaButti K."/>
            <person name="Lindquist E.A."/>
            <person name="Lipzen A."/>
            <person name="Lundell T."/>
            <person name="Morin E."/>
            <person name="Murat C."/>
            <person name="Sun H."/>
            <person name="Tunlid A."/>
            <person name="Henrissat B."/>
            <person name="Grigoriev I.V."/>
            <person name="Hibbett D.S."/>
            <person name="Martin F."/>
            <person name="Nordberg H.P."/>
            <person name="Cantor M.N."/>
            <person name="Hua S.X."/>
        </authorList>
    </citation>
    <scope>NUCLEOTIDE SEQUENCE [LARGE SCALE GENOMIC DNA]</scope>
    <source>
        <strain evidence="8 9">MUT 4182</strain>
    </source>
</reference>
<gene>
    <name evidence="8" type="ORF">M407DRAFT_177494</name>
</gene>
<dbReference type="GO" id="GO:0005634">
    <property type="term" value="C:nucleus"/>
    <property type="evidence" value="ECO:0007669"/>
    <property type="project" value="UniProtKB-SubCell"/>
</dbReference>
<keyword evidence="4" id="KW-0804">Transcription</keyword>
<feature type="region of interest" description="Disordered" evidence="6">
    <location>
        <begin position="1"/>
        <end position="394"/>
    </location>
</feature>
<evidence type="ECO:0000313" key="9">
    <source>
        <dbReference type="Proteomes" id="UP000054248"/>
    </source>
</evidence>
<evidence type="ECO:0000256" key="5">
    <source>
        <dbReference type="ARBA" id="ARBA00023242"/>
    </source>
</evidence>
<evidence type="ECO:0000256" key="4">
    <source>
        <dbReference type="ARBA" id="ARBA00023163"/>
    </source>
</evidence>
<dbReference type="GO" id="GO:0000978">
    <property type="term" value="F:RNA polymerase II cis-regulatory region sequence-specific DNA binding"/>
    <property type="evidence" value="ECO:0007669"/>
    <property type="project" value="TreeGrafter"/>
</dbReference>
<evidence type="ECO:0000259" key="7">
    <source>
        <dbReference type="PROSITE" id="PS50888"/>
    </source>
</evidence>
<feature type="region of interest" description="Disordered" evidence="6">
    <location>
        <begin position="468"/>
        <end position="487"/>
    </location>
</feature>
<name>A0A0C3QVQ6_9AGAM</name>
<dbReference type="InterPro" id="IPR011598">
    <property type="entry name" value="bHLH_dom"/>
</dbReference>
<evidence type="ECO:0000256" key="6">
    <source>
        <dbReference type="SAM" id="MobiDB-lite"/>
    </source>
</evidence>
<dbReference type="OrthoDB" id="690068at2759"/>
<protein>
    <recommendedName>
        <fullName evidence="7">BHLH domain-containing protein</fullName>
    </recommendedName>
</protein>
<proteinExistence type="predicted"/>
<keyword evidence="2" id="KW-0805">Transcription regulation</keyword>
<dbReference type="PROSITE" id="PS50888">
    <property type="entry name" value="BHLH"/>
    <property type="match status" value="1"/>
</dbReference>
<feature type="compositionally biased region" description="Low complexity" evidence="6">
    <location>
        <begin position="316"/>
        <end position="331"/>
    </location>
</feature>
<dbReference type="GO" id="GO:0046983">
    <property type="term" value="F:protein dimerization activity"/>
    <property type="evidence" value="ECO:0007669"/>
    <property type="project" value="InterPro"/>
</dbReference>
<dbReference type="PANTHER" id="PTHR45776:SF2">
    <property type="entry name" value="MIP04163P"/>
    <property type="match status" value="1"/>
</dbReference>
<dbReference type="SUPFAM" id="SSF47459">
    <property type="entry name" value="HLH, helix-loop-helix DNA-binding domain"/>
    <property type="match status" value="1"/>
</dbReference>
<dbReference type="HOGENOM" id="CLU_491071_0_0_1"/>
<sequence>MAFYVPHPQQSAAKAKIDGFQPSGQQHQPPSPSNTFDPSSLFFAGPVFPDPFRNPHAGSGSMDFTETLLSMMPNNGGDQNQQHNQANGQQQQQQAQSLQQQQQQQQNQQQQSQAGQPGAPLNLNIPQNIFDMSHFASPLSAFQQPPSQQQPQQQRNTPKTESVDSPASLHTGGHGFFDNSGTQPQQSHNPFAAPSSIPSYLNTAGGHRPESPTVANSIGSPSESGTAAGGGPTSPFPTHASHARMHGHRSPSIGPTSHSRSRSRGATSRPPASRNGMGKTGGPKRQSISSTPEEPATALPPPPPPNARPQAILIPSHPSHPAQQQQQQQQQQHHHAHHLSHEFTPHQLSSIGPHPISPLGIHSTQTAPGAWFVPSSGQAGAGGAQSAVEPGSFGIQHQDGIQQSFGQAFQPSRSLSLGPNPKPGTSASASVLAGSLGTVPVGAVGQGKSQQEMAMDAAAKQAAILNEKRRRRRESHNAVERRRRDNINEKISELSTLLPESMLDPTGTNAAGAPTTAEGLLPTGSAAVGDGDDKETPAMKANKGIILRKSVEYIR</sequence>
<evidence type="ECO:0000313" key="8">
    <source>
        <dbReference type="EMBL" id="KIO33736.1"/>
    </source>
</evidence>
<organism evidence="8 9">
    <name type="scientific">Tulasnella calospora MUT 4182</name>
    <dbReference type="NCBI Taxonomy" id="1051891"/>
    <lineage>
        <taxon>Eukaryota</taxon>
        <taxon>Fungi</taxon>
        <taxon>Dikarya</taxon>
        <taxon>Basidiomycota</taxon>
        <taxon>Agaricomycotina</taxon>
        <taxon>Agaricomycetes</taxon>
        <taxon>Cantharellales</taxon>
        <taxon>Tulasnellaceae</taxon>
        <taxon>Tulasnella</taxon>
    </lineage>
</organism>
<feature type="compositionally biased region" description="Pro residues" evidence="6">
    <location>
        <begin position="298"/>
        <end position="307"/>
    </location>
</feature>
<dbReference type="InterPro" id="IPR036638">
    <property type="entry name" value="HLH_DNA-bd_sf"/>
</dbReference>
<evidence type="ECO:0000256" key="2">
    <source>
        <dbReference type="ARBA" id="ARBA00023015"/>
    </source>
</evidence>
<keyword evidence="5" id="KW-0539">Nucleus</keyword>
<reference evidence="9" key="2">
    <citation type="submission" date="2015-01" db="EMBL/GenBank/DDBJ databases">
        <title>Evolutionary Origins and Diversification of the Mycorrhizal Mutualists.</title>
        <authorList>
            <consortium name="DOE Joint Genome Institute"/>
            <consortium name="Mycorrhizal Genomics Consortium"/>
            <person name="Kohler A."/>
            <person name="Kuo A."/>
            <person name="Nagy L.G."/>
            <person name="Floudas D."/>
            <person name="Copeland A."/>
            <person name="Barry K.W."/>
            <person name="Cichocki N."/>
            <person name="Veneault-Fourrey C."/>
            <person name="LaButti K."/>
            <person name="Lindquist E.A."/>
            <person name="Lipzen A."/>
            <person name="Lundell T."/>
            <person name="Morin E."/>
            <person name="Murat C."/>
            <person name="Riley R."/>
            <person name="Ohm R."/>
            <person name="Sun H."/>
            <person name="Tunlid A."/>
            <person name="Henrissat B."/>
            <person name="Grigoriev I.V."/>
            <person name="Hibbett D.S."/>
            <person name="Martin F."/>
        </authorList>
    </citation>
    <scope>NUCLEOTIDE SEQUENCE [LARGE SCALE GENOMIC DNA]</scope>
    <source>
        <strain evidence="9">MUT 4182</strain>
    </source>
</reference>
<feature type="domain" description="BHLH" evidence="7">
    <location>
        <begin position="471"/>
        <end position="555"/>
    </location>
</feature>
<evidence type="ECO:0000256" key="3">
    <source>
        <dbReference type="ARBA" id="ARBA00023125"/>
    </source>
</evidence>
<comment type="subcellular location">
    <subcellularLocation>
        <location evidence="1">Nucleus</location>
    </subcellularLocation>
</comment>
<dbReference type="GO" id="GO:0000981">
    <property type="term" value="F:DNA-binding transcription factor activity, RNA polymerase II-specific"/>
    <property type="evidence" value="ECO:0007669"/>
    <property type="project" value="TreeGrafter"/>
</dbReference>
<dbReference type="STRING" id="1051891.A0A0C3QVQ6"/>
<keyword evidence="3" id="KW-0238">DNA-binding</keyword>
<feature type="compositionally biased region" description="Basic and acidic residues" evidence="6">
    <location>
        <begin position="475"/>
        <end position="487"/>
    </location>
</feature>
<feature type="region of interest" description="Disordered" evidence="6">
    <location>
        <begin position="499"/>
        <end position="540"/>
    </location>
</feature>
<feature type="compositionally biased region" description="Low complexity" evidence="6">
    <location>
        <begin position="74"/>
        <end position="116"/>
    </location>
</feature>